<comment type="caution">
    <text evidence="2">The sequence shown here is derived from an EMBL/GenBank/DDBJ whole genome shotgun (WGS) entry which is preliminary data.</text>
</comment>
<evidence type="ECO:0000313" key="2">
    <source>
        <dbReference type="EMBL" id="RMS20203.1"/>
    </source>
</evidence>
<evidence type="ECO:0000313" key="3">
    <source>
        <dbReference type="Proteomes" id="UP000269801"/>
    </source>
</evidence>
<proteinExistence type="predicted"/>
<feature type="transmembrane region" description="Helical" evidence="1">
    <location>
        <begin position="6"/>
        <end position="26"/>
    </location>
</feature>
<keyword evidence="1" id="KW-0472">Membrane</keyword>
<organism evidence="2 3">
    <name type="scientific">Pseudomonas savastanoi</name>
    <name type="common">Pseudomonas syringae pv. savastanoi</name>
    <dbReference type="NCBI Taxonomy" id="29438"/>
    <lineage>
        <taxon>Bacteria</taxon>
        <taxon>Pseudomonadati</taxon>
        <taxon>Pseudomonadota</taxon>
        <taxon>Gammaproteobacteria</taxon>
        <taxon>Pseudomonadales</taxon>
        <taxon>Pseudomonadaceae</taxon>
        <taxon>Pseudomonas</taxon>
    </lineage>
</organism>
<dbReference type="Proteomes" id="UP000269801">
    <property type="component" value="Unassembled WGS sequence"/>
</dbReference>
<dbReference type="Pfam" id="PF13602">
    <property type="entry name" value="ADH_zinc_N_2"/>
    <property type="match status" value="1"/>
</dbReference>
<accession>A0A3M5B5M7</accession>
<dbReference type="AlphaFoldDB" id="A0A3M5B5M7"/>
<keyword evidence="1" id="KW-0812">Transmembrane</keyword>
<protein>
    <submittedName>
        <fullName evidence="2">Alcohol dehydrogenase</fullName>
    </submittedName>
</protein>
<sequence>MTAARVAGHISVIGILSGVAGQLEFVPALVKQLRMQGVLVGSRTQQQDMIRAIDANGMRPVMDRSFPMTDIVEAFRYQETNQHFGKICLDI</sequence>
<gene>
    <name evidence="2" type="ORF">ALP70_04137</name>
</gene>
<dbReference type="PANTHER" id="PTHR45033">
    <property type="match status" value="1"/>
</dbReference>
<dbReference type="PANTHER" id="PTHR45033:SF2">
    <property type="entry name" value="ZINC-TYPE ALCOHOL DEHYDROGENASE-LIKE PROTEIN C1773.06C"/>
    <property type="match status" value="1"/>
</dbReference>
<keyword evidence="1" id="KW-1133">Transmembrane helix</keyword>
<dbReference type="EMBL" id="RBSL01000448">
    <property type="protein sequence ID" value="RMS20203.1"/>
    <property type="molecule type" value="Genomic_DNA"/>
</dbReference>
<name>A0A3M5B5M7_PSESS</name>
<dbReference type="Gene3D" id="3.40.50.720">
    <property type="entry name" value="NAD(P)-binding Rossmann-like Domain"/>
    <property type="match status" value="1"/>
</dbReference>
<evidence type="ECO:0000256" key="1">
    <source>
        <dbReference type="SAM" id="Phobius"/>
    </source>
</evidence>
<dbReference type="InterPro" id="IPR052711">
    <property type="entry name" value="Zinc_ADH-like"/>
</dbReference>
<reference evidence="2 3" key="1">
    <citation type="submission" date="2018-08" db="EMBL/GenBank/DDBJ databases">
        <title>Recombination of ecologically and evolutionarily significant loci maintains genetic cohesion in the Pseudomonas syringae species complex.</title>
        <authorList>
            <person name="Dillon M."/>
            <person name="Thakur S."/>
            <person name="Almeida R.N.D."/>
            <person name="Weir B.S."/>
            <person name="Guttman D.S."/>
        </authorList>
    </citation>
    <scope>NUCLEOTIDE SEQUENCE [LARGE SCALE GENOMIC DNA]</scope>
    <source>
        <strain evidence="2 3">ICMP 13685</strain>
    </source>
</reference>
<dbReference type="Gene3D" id="3.90.180.10">
    <property type="entry name" value="Medium-chain alcohol dehydrogenases, catalytic domain"/>
    <property type="match status" value="1"/>
</dbReference>